<dbReference type="EMBL" id="REFI01000005">
    <property type="protein sequence ID" value="RMA78986.1"/>
    <property type="molecule type" value="Genomic_DNA"/>
</dbReference>
<dbReference type="SMART" id="SM00331">
    <property type="entry name" value="PP2C_SIG"/>
    <property type="match status" value="1"/>
</dbReference>
<dbReference type="SUPFAM" id="SSF81606">
    <property type="entry name" value="PP2C-like"/>
    <property type="match status" value="1"/>
</dbReference>
<dbReference type="InterPro" id="IPR015655">
    <property type="entry name" value="PP2C"/>
</dbReference>
<evidence type="ECO:0000313" key="3">
    <source>
        <dbReference type="Proteomes" id="UP000267246"/>
    </source>
</evidence>
<name>A0A3M0A2W1_9BACT</name>
<comment type="caution">
    <text evidence="2">The sequence shown here is derived from an EMBL/GenBank/DDBJ whole genome shotgun (WGS) entry which is preliminary data.</text>
</comment>
<proteinExistence type="predicted"/>
<feature type="domain" description="PPM-type phosphatase" evidence="1">
    <location>
        <begin position="2"/>
        <end position="247"/>
    </location>
</feature>
<accession>A0A3M0A2W1</accession>
<dbReference type="InterPro" id="IPR001932">
    <property type="entry name" value="PPM-type_phosphatase-like_dom"/>
</dbReference>
<dbReference type="CDD" id="cd00143">
    <property type="entry name" value="PP2Cc"/>
    <property type="match status" value="1"/>
</dbReference>
<protein>
    <submittedName>
        <fullName evidence="2">Protein phosphatase</fullName>
    </submittedName>
</protein>
<evidence type="ECO:0000313" key="2">
    <source>
        <dbReference type="EMBL" id="RMA78986.1"/>
    </source>
</evidence>
<dbReference type="AlphaFoldDB" id="A0A3M0A2W1"/>
<organism evidence="2 3">
    <name type="scientific">Metamycoplasma subdolum</name>
    <dbReference type="NCBI Taxonomy" id="92407"/>
    <lineage>
        <taxon>Bacteria</taxon>
        <taxon>Bacillati</taxon>
        <taxon>Mycoplasmatota</taxon>
        <taxon>Mycoplasmoidales</taxon>
        <taxon>Metamycoplasmataceae</taxon>
        <taxon>Metamycoplasma</taxon>
    </lineage>
</organism>
<gene>
    <name evidence="2" type="ORF">JN00_0030</name>
</gene>
<dbReference type="InterPro" id="IPR036457">
    <property type="entry name" value="PPM-type-like_dom_sf"/>
</dbReference>
<keyword evidence="3" id="KW-1185">Reference proteome</keyword>
<evidence type="ECO:0000259" key="1">
    <source>
        <dbReference type="PROSITE" id="PS51746"/>
    </source>
</evidence>
<sequence length="247" mass="27910">MNYSYRSDVGLIRPENQDRVGVSHKEGWTLAVLCDGMGGHYGGAKCAEISLSSFQDSFLNFFPFNTSYQNKEVITAWFVNAIDDAKRKLINFAKQNPQYSDMGTTLTCALIFGAKKHVYVFNIGDSRTYIYNGLLYQVTEDQNIFNKRLREGWSSYEAYADPNKKKLTSCLGPNKINSYNGNVFNETSNAQVVILTSDGLHDFIDKPIFEQVVSRNDLNLEEKAENLVLYAKKNASNDNISIVMVEL</sequence>
<dbReference type="GO" id="GO:0004722">
    <property type="term" value="F:protein serine/threonine phosphatase activity"/>
    <property type="evidence" value="ECO:0007669"/>
    <property type="project" value="InterPro"/>
</dbReference>
<reference evidence="2 3" key="1">
    <citation type="submission" date="2018-10" db="EMBL/GenBank/DDBJ databases">
        <title>Genomic Encyclopedia of Archaeal and Bacterial Type Strains, Phase II (KMG-II): from individual species to whole genera.</title>
        <authorList>
            <person name="Goeker M."/>
        </authorList>
    </citation>
    <scope>NUCLEOTIDE SEQUENCE [LARGE SCALE GENOMIC DNA]</scope>
    <source>
        <strain evidence="2 3">ATCC 29870</strain>
    </source>
</reference>
<dbReference type="Proteomes" id="UP000267246">
    <property type="component" value="Unassembled WGS sequence"/>
</dbReference>
<dbReference type="SMART" id="SM00332">
    <property type="entry name" value="PP2Cc"/>
    <property type="match status" value="1"/>
</dbReference>
<dbReference type="OrthoDB" id="9801841at2"/>
<dbReference type="Gene3D" id="3.60.40.10">
    <property type="entry name" value="PPM-type phosphatase domain"/>
    <property type="match status" value="1"/>
</dbReference>
<dbReference type="RefSeq" id="WP_121940531.1">
    <property type="nucleotide sequence ID" value="NZ_REFI01000005.1"/>
</dbReference>
<dbReference type="PROSITE" id="PS51746">
    <property type="entry name" value="PPM_2"/>
    <property type="match status" value="1"/>
</dbReference>
<dbReference type="PANTHER" id="PTHR47992">
    <property type="entry name" value="PROTEIN PHOSPHATASE"/>
    <property type="match status" value="1"/>
</dbReference>
<dbReference type="Pfam" id="PF13672">
    <property type="entry name" value="PP2C_2"/>
    <property type="match status" value="1"/>
</dbReference>